<dbReference type="SUPFAM" id="SSF52833">
    <property type="entry name" value="Thioredoxin-like"/>
    <property type="match status" value="1"/>
</dbReference>
<dbReference type="InterPro" id="IPR036249">
    <property type="entry name" value="Thioredoxin-like_sf"/>
</dbReference>
<proteinExistence type="predicted"/>
<name>A0A6N7LVZ1_9GAMM</name>
<keyword evidence="2" id="KW-1185">Reference proteome</keyword>
<protein>
    <submittedName>
        <fullName evidence="1">Glutaredoxin family protein</fullName>
    </submittedName>
</protein>
<dbReference type="Proteomes" id="UP000469421">
    <property type="component" value="Unassembled WGS sequence"/>
</dbReference>
<dbReference type="EMBL" id="WIRE01000001">
    <property type="protein sequence ID" value="MQX54423.1"/>
    <property type="molecule type" value="Genomic_DNA"/>
</dbReference>
<comment type="caution">
    <text evidence="1">The sequence shown here is derived from an EMBL/GenBank/DDBJ whole genome shotgun (WGS) entry which is preliminary data.</text>
</comment>
<dbReference type="Pfam" id="PF05768">
    <property type="entry name" value="Glrx-like"/>
    <property type="match status" value="1"/>
</dbReference>
<accession>A0A6N7LVZ1</accession>
<dbReference type="RefSeq" id="WP_153501693.1">
    <property type="nucleotide sequence ID" value="NZ_WIRE01000001.1"/>
</dbReference>
<sequence length="80" mass="8801">MTVVLYTTLGCHLCEQAKDLLMMVNPNVELLSVDVAEDDELIAQYGERIPVLARDGHELAWPFGLLDVQAFLQKSVGISG</sequence>
<reference evidence="1 2" key="1">
    <citation type="submission" date="2019-10" db="EMBL/GenBank/DDBJ databases">
        <title>Alcanivorax sp.PA15-N-34 draft genome sequence.</title>
        <authorList>
            <person name="Liao X."/>
            <person name="Shao Z."/>
        </authorList>
    </citation>
    <scope>NUCLEOTIDE SEQUENCE [LARGE SCALE GENOMIC DNA]</scope>
    <source>
        <strain evidence="1 2">PA15-N-34</strain>
    </source>
</reference>
<dbReference type="AlphaFoldDB" id="A0A6N7LVZ1"/>
<evidence type="ECO:0000313" key="1">
    <source>
        <dbReference type="EMBL" id="MQX54423.1"/>
    </source>
</evidence>
<gene>
    <name evidence="1" type="ORF">GFN93_14295</name>
</gene>
<dbReference type="InterPro" id="IPR008554">
    <property type="entry name" value="Glutaredoxin-like"/>
</dbReference>
<organism evidence="1 2">
    <name type="scientific">Alcanivorax sediminis</name>
    <dbReference type="NCBI Taxonomy" id="2663008"/>
    <lineage>
        <taxon>Bacteria</taxon>
        <taxon>Pseudomonadati</taxon>
        <taxon>Pseudomonadota</taxon>
        <taxon>Gammaproteobacteria</taxon>
        <taxon>Oceanospirillales</taxon>
        <taxon>Alcanivoracaceae</taxon>
        <taxon>Alcanivorax</taxon>
    </lineage>
</organism>
<evidence type="ECO:0000313" key="2">
    <source>
        <dbReference type="Proteomes" id="UP000469421"/>
    </source>
</evidence>
<dbReference type="Gene3D" id="3.40.30.10">
    <property type="entry name" value="Glutaredoxin"/>
    <property type="match status" value="1"/>
</dbReference>